<accession>A0ACB8TB37</accession>
<keyword evidence="2" id="KW-1185">Reference proteome</keyword>
<protein>
    <submittedName>
        <fullName evidence="1">Uncharacterized protein</fullName>
    </submittedName>
</protein>
<organism evidence="1 2">
    <name type="scientific">Artomyces pyxidatus</name>
    <dbReference type="NCBI Taxonomy" id="48021"/>
    <lineage>
        <taxon>Eukaryota</taxon>
        <taxon>Fungi</taxon>
        <taxon>Dikarya</taxon>
        <taxon>Basidiomycota</taxon>
        <taxon>Agaricomycotina</taxon>
        <taxon>Agaricomycetes</taxon>
        <taxon>Russulales</taxon>
        <taxon>Auriscalpiaceae</taxon>
        <taxon>Artomyces</taxon>
    </lineage>
</organism>
<reference evidence="1" key="1">
    <citation type="submission" date="2021-03" db="EMBL/GenBank/DDBJ databases">
        <authorList>
            <consortium name="DOE Joint Genome Institute"/>
            <person name="Ahrendt S."/>
            <person name="Looney B.P."/>
            <person name="Miyauchi S."/>
            <person name="Morin E."/>
            <person name="Drula E."/>
            <person name="Courty P.E."/>
            <person name="Chicoki N."/>
            <person name="Fauchery L."/>
            <person name="Kohler A."/>
            <person name="Kuo A."/>
            <person name="Labutti K."/>
            <person name="Pangilinan J."/>
            <person name="Lipzen A."/>
            <person name="Riley R."/>
            <person name="Andreopoulos W."/>
            <person name="He G."/>
            <person name="Johnson J."/>
            <person name="Barry K.W."/>
            <person name="Grigoriev I.V."/>
            <person name="Nagy L."/>
            <person name="Hibbett D."/>
            <person name="Henrissat B."/>
            <person name="Matheny P.B."/>
            <person name="Labbe J."/>
            <person name="Martin F."/>
        </authorList>
    </citation>
    <scope>NUCLEOTIDE SEQUENCE</scope>
    <source>
        <strain evidence="1">HHB10654</strain>
    </source>
</reference>
<dbReference type="Proteomes" id="UP000814140">
    <property type="component" value="Unassembled WGS sequence"/>
</dbReference>
<gene>
    <name evidence="1" type="ORF">BV25DRAFT_1595392</name>
</gene>
<proteinExistence type="predicted"/>
<comment type="caution">
    <text evidence="1">The sequence shown here is derived from an EMBL/GenBank/DDBJ whole genome shotgun (WGS) entry which is preliminary data.</text>
</comment>
<sequence length="281" mass="31260">MILLFPSPAPSHSTISPRASSWLSRRPHTCAGPAAPAPVCVPRSSARWKLFSCVCDGARARCAVPHRQCDLQAPLPTEFGSRRRFALPLPPLTRQTGPSVEVHATQRNRVGHGRDARAHPLGGRLRCARRRVRHGWNGLRGVQYYVIDFNQTGAFDRLHDPVDVLVEPFFTNDPYYPRPRPGEALYSEFRCAYVAACTEDLRSRGEQFLVAIEVAQTERDASPCNLFSPPVTKTPALRERIFYLRSAIGFVETKCRSIQGATSILNGTHICITGLPLRPNP</sequence>
<reference evidence="1" key="2">
    <citation type="journal article" date="2022" name="New Phytol.">
        <title>Evolutionary transition to the ectomycorrhizal habit in the genomes of a hyperdiverse lineage of mushroom-forming fungi.</title>
        <authorList>
            <person name="Looney B."/>
            <person name="Miyauchi S."/>
            <person name="Morin E."/>
            <person name="Drula E."/>
            <person name="Courty P.E."/>
            <person name="Kohler A."/>
            <person name="Kuo A."/>
            <person name="LaButti K."/>
            <person name="Pangilinan J."/>
            <person name="Lipzen A."/>
            <person name="Riley R."/>
            <person name="Andreopoulos W."/>
            <person name="He G."/>
            <person name="Johnson J."/>
            <person name="Nolan M."/>
            <person name="Tritt A."/>
            <person name="Barry K.W."/>
            <person name="Grigoriev I.V."/>
            <person name="Nagy L.G."/>
            <person name="Hibbett D."/>
            <person name="Henrissat B."/>
            <person name="Matheny P.B."/>
            <person name="Labbe J."/>
            <person name="Martin F.M."/>
        </authorList>
    </citation>
    <scope>NUCLEOTIDE SEQUENCE</scope>
    <source>
        <strain evidence="1">HHB10654</strain>
    </source>
</reference>
<dbReference type="EMBL" id="MU277194">
    <property type="protein sequence ID" value="KAI0065793.1"/>
    <property type="molecule type" value="Genomic_DNA"/>
</dbReference>
<evidence type="ECO:0000313" key="2">
    <source>
        <dbReference type="Proteomes" id="UP000814140"/>
    </source>
</evidence>
<evidence type="ECO:0000313" key="1">
    <source>
        <dbReference type="EMBL" id="KAI0065793.1"/>
    </source>
</evidence>
<name>A0ACB8TB37_9AGAM</name>